<protein>
    <submittedName>
        <fullName evidence="1">Uncharacterized protein</fullName>
    </submittedName>
</protein>
<dbReference type="EMBL" id="NNAY01002133">
    <property type="protein sequence ID" value="OXU21979.1"/>
    <property type="molecule type" value="Genomic_DNA"/>
</dbReference>
<reference evidence="1 2" key="1">
    <citation type="journal article" date="2017" name="Curr. Biol.">
        <title>The Evolution of Venom by Co-option of Single-Copy Genes.</title>
        <authorList>
            <person name="Martinson E.O."/>
            <person name="Mrinalini"/>
            <person name="Kelkar Y.D."/>
            <person name="Chang C.H."/>
            <person name="Werren J.H."/>
        </authorList>
    </citation>
    <scope>NUCLEOTIDE SEQUENCE [LARGE SCALE GENOMIC DNA]</scope>
    <source>
        <strain evidence="1 2">Alberta</strain>
        <tissue evidence="1">Whole body</tissue>
    </source>
</reference>
<dbReference type="AlphaFoldDB" id="A0A232EUE3"/>
<sequence length="113" mass="12472">MLEEKNLQNCSGLSMYLKSLLEILNSGVSSSLYLRVETGTMANLGKSKSEFASALDDDNDNDDDDDDKNGLLNNNKRFVFADDETALLASIIIMARKRGNTVYSSTSKKLPKK</sequence>
<evidence type="ECO:0000313" key="1">
    <source>
        <dbReference type="EMBL" id="OXU21979.1"/>
    </source>
</evidence>
<proteinExistence type="predicted"/>
<organism evidence="1 2">
    <name type="scientific">Trichomalopsis sarcophagae</name>
    <dbReference type="NCBI Taxonomy" id="543379"/>
    <lineage>
        <taxon>Eukaryota</taxon>
        <taxon>Metazoa</taxon>
        <taxon>Ecdysozoa</taxon>
        <taxon>Arthropoda</taxon>
        <taxon>Hexapoda</taxon>
        <taxon>Insecta</taxon>
        <taxon>Pterygota</taxon>
        <taxon>Neoptera</taxon>
        <taxon>Endopterygota</taxon>
        <taxon>Hymenoptera</taxon>
        <taxon>Apocrita</taxon>
        <taxon>Proctotrupomorpha</taxon>
        <taxon>Chalcidoidea</taxon>
        <taxon>Pteromalidae</taxon>
        <taxon>Pteromalinae</taxon>
        <taxon>Trichomalopsis</taxon>
    </lineage>
</organism>
<name>A0A232EUE3_9HYME</name>
<evidence type="ECO:0000313" key="2">
    <source>
        <dbReference type="Proteomes" id="UP000215335"/>
    </source>
</evidence>
<gene>
    <name evidence="1" type="ORF">TSAR_006750</name>
</gene>
<keyword evidence="2" id="KW-1185">Reference proteome</keyword>
<comment type="caution">
    <text evidence="1">The sequence shown here is derived from an EMBL/GenBank/DDBJ whole genome shotgun (WGS) entry which is preliminary data.</text>
</comment>
<accession>A0A232EUE3</accession>
<dbReference type="Proteomes" id="UP000215335">
    <property type="component" value="Unassembled WGS sequence"/>
</dbReference>